<feature type="domain" description="DUF11" evidence="3">
    <location>
        <begin position="919"/>
        <end position="1040"/>
    </location>
</feature>
<proteinExistence type="predicted"/>
<dbReference type="InterPro" id="IPR001434">
    <property type="entry name" value="OmcB-like_DUF11"/>
</dbReference>
<protein>
    <submittedName>
        <fullName evidence="4">DUF11 domain-containing protein</fullName>
    </submittedName>
</protein>
<feature type="domain" description="DUF11" evidence="3">
    <location>
        <begin position="1050"/>
        <end position="1170"/>
    </location>
</feature>
<evidence type="ECO:0000313" key="4">
    <source>
        <dbReference type="EMBL" id="RXZ69374.1"/>
    </source>
</evidence>
<feature type="chain" id="PRO_5020638406" evidence="2">
    <location>
        <begin position="40"/>
        <end position="1456"/>
    </location>
</feature>
<evidence type="ECO:0000256" key="2">
    <source>
        <dbReference type="SAM" id="SignalP"/>
    </source>
</evidence>
<dbReference type="SUPFAM" id="SSF110296">
    <property type="entry name" value="Oligoxyloglucan reducing end-specific cellobiohydrolase"/>
    <property type="match status" value="1"/>
</dbReference>
<gene>
    <name evidence="4" type="ORF">ESP51_12020</name>
</gene>
<feature type="signal peptide" evidence="2">
    <location>
        <begin position="1"/>
        <end position="39"/>
    </location>
</feature>
<dbReference type="InterPro" id="IPR047589">
    <property type="entry name" value="DUF11_rpt"/>
</dbReference>
<dbReference type="Gene3D" id="2.130.10.10">
    <property type="entry name" value="YVTN repeat-like/Quinoprotein amine dehydrogenase"/>
    <property type="match status" value="3"/>
</dbReference>
<dbReference type="InterPro" id="IPR051172">
    <property type="entry name" value="Chlamydia_OmcB"/>
</dbReference>
<sequence>MTERFVARPARGSRSQKLAAVIAAFAFAGVTLFAFPAEAATIDADYVAQGPGPITGGQVESVTPNDEVSGAVQTVVAHPSDPNIAWIGTVNGGVWRTFNATAASPTWTPLTDQQSSLSIGALELDPTVATNTVLLAGIGRVSSFGRISGPLNGLLRTADAGTTWTPLGAAQLAGESISGVAPRGATIVVASNGNSNANGAGQGGIYRSTDGGANFVRLSGNGTSGLPNIGVFDLVGDRSNNAVLYAGTQQGIFRSTDTGLNWQNVTNQVTGINNATTNNLEFTVHNSAGNNVVYAGVINSGQLNGLWRSPDQGANWTQLDTPVTNEGGTIVGLQPREKPGSQGAVHFSMLADSADPTLVYVGGDRQPNNNGFPNAVGANTFSGRLFRCDSALAANTQCTSLTHNGTANNSSPHADSREMVFDANGDILEGDDGGVYRQTDPTTTNGAWQSINGNLQIGEHHSCDYDSVGDIILCGDQDTGAPEQSATGSASWTTLSAGDGGFVAVNDAGANSIRFSSSNSFGAGSFLRRTCTAANVCANSAPGFNVVGQGQTIQNFEVVGGNSTLPLYTPLAINAIDPTRFIVTSNRVYESTDSLDNLNIIVNSLGANTATTRAIAYGGRAGGADNAGVLWFGDTGGRLFLRSGGAGAPAQVAGWTNGAASDIILNPENWADAFVSSGTQVFRTVDAGGTFTDVTGNLGTLAPAANVRSLEIVPVPGTNVLALLAGTDSGVFVSQTQNLGVWAELGSSLPNTIAFDLHVDAADDVLLVGTMGRGTWLVEDIEDVIPIADVRVTKTDSPDPVIAGEELFYTVTVTNDGPDASAGVIVVDDLPEEVTYLSDDGGCTYDPLEHRLTCAVGDIPAGDSRSFVIKTRVLSDTVVDEDDGTLLIENLVSVSGASVDGNLANNTFVQRTFVQERSDLKVTKVCKPDDELPAGETGTCTIFVDNLGPSSARDIVVTDANLSDGAFTFGTITPSQGTCGAPVGGVVTCQLGDLAAASPTATGRATIAVQVSANEDVDINDVVTVTSPTPDADQSNNQAEGSLSVMAVADLSVDKTGPATATAGTDITYTLSIVNDGPSTAQGVVVTDVLSTGAQILSVSGSGGATCNTGVPGDAALPSVCSFGNLAPGDARTMTVQVHVLPDFVGALHDDARVTSSTFDNDLSDNLDTIVTDVTGSADLSITKSDSPDPVLAGDELTYTINVTNSGPSTANEVEISDELPDGTTFVEGVDGNGATVCALVQPGTVICDLGSMAPRASVTIYLTVTVDPSLPPDAALENTATVTSSTPDPDLSDNTVTESTNVDTAAEIWIDKTAVQRSGNPAPMIVYTLTVHNDTGCESDAQSTPTPTCGTGGPSDAQDIVVTDVLPLTAKKLVVQYISPQCTYDKPAHVVTCTADELPAGATVQFVIEAQASGSVGTILNASSVTSSTFDPDADNNTDSASLVMKGGTGKGGKG</sequence>
<evidence type="ECO:0000313" key="5">
    <source>
        <dbReference type="Proteomes" id="UP000293865"/>
    </source>
</evidence>
<organism evidence="4 5">
    <name type="scientific">Agromyces albus</name>
    <dbReference type="NCBI Taxonomy" id="205332"/>
    <lineage>
        <taxon>Bacteria</taxon>
        <taxon>Bacillati</taxon>
        <taxon>Actinomycetota</taxon>
        <taxon>Actinomycetes</taxon>
        <taxon>Micrococcales</taxon>
        <taxon>Microbacteriaceae</taxon>
        <taxon>Agromyces</taxon>
    </lineage>
</organism>
<dbReference type="Gene3D" id="2.60.40.10">
    <property type="entry name" value="Immunoglobulins"/>
    <property type="match status" value="1"/>
</dbReference>
<feature type="compositionally biased region" description="Polar residues" evidence="1">
    <location>
        <begin position="1428"/>
        <end position="1442"/>
    </location>
</feature>
<feature type="region of interest" description="Disordered" evidence="1">
    <location>
        <begin position="1428"/>
        <end position="1456"/>
    </location>
</feature>
<evidence type="ECO:0000259" key="3">
    <source>
        <dbReference type="Pfam" id="PF01345"/>
    </source>
</evidence>
<comment type="caution">
    <text evidence="4">The sequence shown here is derived from an EMBL/GenBank/DDBJ whole genome shotgun (WGS) entry which is preliminary data.</text>
</comment>
<accession>A0A4Q2KV02</accession>
<dbReference type="InterPro" id="IPR013783">
    <property type="entry name" value="Ig-like_fold"/>
</dbReference>
<name>A0A4Q2KV02_9MICO</name>
<dbReference type="RefSeq" id="WP_129521142.1">
    <property type="nucleotide sequence ID" value="NZ_SDPN01000021.1"/>
</dbReference>
<reference evidence="4 5" key="1">
    <citation type="submission" date="2019-01" db="EMBL/GenBank/DDBJ databases">
        <title>Agromyces.</title>
        <authorList>
            <person name="Li J."/>
        </authorList>
    </citation>
    <scope>NUCLEOTIDE SEQUENCE [LARGE SCALE GENOMIC DNA]</scope>
    <source>
        <strain evidence="4 5">DSM 15934</strain>
    </source>
</reference>
<keyword evidence="2" id="KW-0732">Signal</keyword>
<dbReference type="GO" id="GO:0005975">
    <property type="term" value="P:carbohydrate metabolic process"/>
    <property type="evidence" value="ECO:0007669"/>
    <property type="project" value="UniProtKB-ARBA"/>
</dbReference>
<dbReference type="Pfam" id="PF01345">
    <property type="entry name" value="DUF11"/>
    <property type="match status" value="5"/>
</dbReference>
<dbReference type="NCBIfam" id="TIGR01451">
    <property type="entry name" value="B_ant_repeat"/>
    <property type="match status" value="3"/>
</dbReference>
<feature type="domain" description="DUF11" evidence="3">
    <location>
        <begin position="789"/>
        <end position="907"/>
    </location>
</feature>
<feature type="domain" description="DUF11" evidence="3">
    <location>
        <begin position="1179"/>
        <end position="1298"/>
    </location>
</feature>
<dbReference type="EMBL" id="SDPN01000021">
    <property type="protein sequence ID" value="RXZ69374.1"/>
    <property type="molecule type" value="Genomic_DNA"/>
</dbReference>
<dbReference type="Proteomes" id="UP000293865">
    <property type="component" value="Unassembled WGS sequence"/>
</dbReference>
<dbReference type="PANTHER" id="PTHR34819">
    <property type="entry name" value="LARGE CYSTEINE-RICH PERIPLASMIC PROTEIN OMCB"/>
    <property type="match status" value="1"/>
</dbReference>
<evidence type="ECO:0000256" key="1">
    <source>
        <dbReference type="SAM" id="MobiDB-lite"/>
    </source>
</evidence>
<feature type="domain" description="DUF11" evidence="3">
    <location>
        <begin position="1311"/>
        <end position="1443"/>
    </location>
</feature>
<keyword evidence="5" id="KW-1185">Reference proteome</keyword>
<dbReference type="InterPro" id="IPR015943">
    <property type="entry name" value="WD40/YVTN_repeat-like_dom_sf"/>
</dbReference>
<dbReference type="OrthoDB" id="4996994at2"/>